<dbReference type="Proteomes" id="UP000008229">
    <property type="component" value="Chromosome"/>
</dbReference>
<feature type="transmembrane region" description="Helical" evidence="1">
    <location>
        <begin position="90"/>
        <end position="107"/>
    </location>
</feature>
<gene>
    <name evidence="2" type="ordered locus">Cwoe_3018</name>
</gene>
<reference evidence="3" key="2">
    <citation type="submission" date="2010-01" db="EMBL/GenBank/DDBJ databases">
        <title>The complete genome of Conexibacter woesei DSM 14684.</title>
        <authorList>
            <consortium name="US DOE Joint Genome Institute (JGI-PGF)"/>
            <person name="Lucas S."/>
            <person name="Copeland A."/>
            <person name="Lapidus A."/>
            <person name="Glavina del Rio T."/>
            <person name="Dalin E."/>
            <person name="Tice H."/>
            <person name="Bruce D."/>
            <person name="Goodwin L."/>
            <person name="Pitluck S."/>
            <person name="Kyrpides N."/>
            <person name="Mavromatis K."/>
            <person name="Ivanova N."/>
            <person name="Mikhailova N."/>
            <person name="Chertkov O."/>
            <person name="Brettin T."/>
            <person name="Detter J.C."/>
            <person name="Han C."/>
            <person name="Larimer F."/>
            <person name="Land M."/>
            <person name="Hauser L."/>
            <person name="Markowitz V."/>
            <person name="Cheng J.-F."/>
            <person name="Hugenholtz P."/>
            <person name="Woyke T."/>
            <person name="Wu D."/>
            <person name="Pukall R."/>
            <person name="Steenblock K."/>
            <person name="Schneider S."/>
            <person name="Klenk H.-P."/>
            <person name="Eisen J.A."/>
        </authorList>
    </citation>
    <scope>NUCLEOTIDE SEQUENCE [LARGE SCALE GENOMIC DNA]</scope>
    <source>
        <strain evidence="3">DSM 14684 / CIP 108061 / JCM 11494 / NBRC 100937 / ID131577</strain>
    </source>
</reference>
<dbReference type="KEGG" id="cwo:Cwoe_3018"/>
<proteinExistence type="predicted"/>
<dbReference type="RefSeq" id="WP_012934488.1">
    <property type="nucleotide sequence ID" value="NC_013739.1"/>
</dbReference>
<name>D3FCS5_CONWI</name>
<organism evidence="2 3">
    <name type="scientific">Conexibacter woesei (strain DSM 14684 / CCUG 47730 / CIP 108061 / JCM 11494 / NBRC 100937 / ID131577)</name>
    <dbReference type="NCBI Taxonomy" id="469383"/>
    <lineage>
        <taxon>Bacteria</taxon>
        <taxon>Bacillati</taxon>
        <taxon>Actinomycetota</taxon>
        <taxon>Thermoleophilia</taxon>
        <taxon>Solirubrobacterales</taxon>
        <taxon>Conexibacteraceae</taxon>
        <taxon>Conexibacter</taxon>
    </lineage>
</organism>
<feature type="transmembrane region" description="Helical" evidence="1">
    <location>
        <begin position="68"/>
        <end position="84"/>
    </location>
</feature>
<keyword evidence="1" id="KW-0472">Membrane</keyword>
<evidence type="ECO:0000313" key="2">
    <source>
        <dbReference type="EMBL" id="ADB51437.1"/>
    </source>
</evidence>
<keyword evidence="1" id="KW-0812">Transmembrane</keyword>
<dbReference type="AlphaFoldDB" id="D3FCS5"/>
<feature type="transmembrane region" description="Helical" evidence="1">
    <location>
        <begin position="21"/>
        <end position="40"/>
    </location>
</feature>
<evidence type="ECO:0008006" key="4">
    <source>
        <dbReference type="Google" id="ProtNLM"/>
    </source>
</evidence>
<dbReference type="STRING" id="469383.Cwoe_3018"/>
<dbReference type="EMBL" id="CP001854">
    <property type="protein sequence ID" value="ADB51437.1"/>
    <property type="molecule type" value="Genomic_DNA"/>
</dbReference>
<keyword evidence="1" id="KW-1133">Transmembrane helix</keyword>
<evidence type="ECO:0000256" key="1">
    <source>
        <dbReference type="SAM" id="Phobius"/>
    </source>
</evidence>
<dbReference type="PROSITE" id="PS51257">
    <property type="entry name" value="PROKAR_LIPOPROTEIN"/>
    <property type="match status" value="1"/>
</dbReference>
<feature type="transmembrane region" description="Helical" evidence="1">
    <location>
        <begin position="46"/>
        <end position="61"/>
    </location>
</feature>
<evidence type="ECO:0000313" key="3">
    <source>
        <dbReference type="Proteomes" id="UP000008229"/>
    </source>
</evidence>
<sequence>MLDAARRLYAHGQRTVGTLPSMPLVACSFGLAIACGLLISEAAGESAAFVALAVIVFYCALRPSGRWTVFAISALPVAGSAIAADVLDVSRAAAALPLIPVMLLALANQDREDRARRAGPA</sequence>
<reference evidence="2 3" key="1">
    <citation type="journal article" date="2010" name="Stand. Genomic Sci.">
        <title>Complete genome sequence of Conexibacter woesei type strain (ID131577).</title>
        <authorList>
            <person name="Pukall R."/>
            <person name="Lapidus A."/>
            <person name="Glavina Del Rio T."/>
            <person name="Copeland A."/>
            <person name="Tice H."/>
            <person name="Cheng J.-F."/>
            <person name="Lucas S."/>
            <person name="Chen F."/>
            <person name="Nolan M."/>
            <person name="Bruce D."/>
            <person name="Goodwin L."/>
            <person name="Pitluck S."/>
            <person name="Mavromatis K."/>
            <person name="Ivanova N."/>
            <person name="Ovchinnikova G."/>
            <person name="Pati A."/>
            <person name="Chen A."/>
            <person name="Palaniappan K."/>
            <person name="Land M."/>
            <person name="Hauser L."/>
            <person name="Chang Y.-J."/>
            <person name="Jeffries C.D."/>
            <person name="Chain P."/>
            <person name="Meincke L."/>
            <person name="Sims D."/>
            <person name="Brettin T."/>
            <person name="Detter J.C."/>
            <person name="Rohde M."/>
            <person name="Goeker M."/>
            <person name="Bristow J."/>
            <person name="Eisen J.A."/>
            <person name="Markowitz V."/>
            <person name="Kyrpides N.C."/>
            <person name="Klenk H.-P."/>
            <person name="Hugenholtz P."/>
        </authorList>
    </citation>
    <scope>NUCLEOTIDE SEQUENCE [LARGE SCALE GENOMIC DNA]</scope>
    <source>
        <strain evidence="3">DSM 14684 / CIP 108061 / JCM 11494 / NBRC 100937 / ID131577</strain>
    </source>
</reference>
<accession>D3FCS5</accession>
<dbReference type="HOGENOM" id="CLU_2034086_0_0_11"/>
<protein>
    <recommendedName>
        <fullName evidence="4">FUSC family protein</fullName>
    </recommendedName>
</protein>
<keyword evidence="3" id="KW-1185">Reference proteome</keyword>